<evidence type="ECO:0000313" key="13">
    <source>
        <dbReference type="EMBL" id="KNC26590.1"/>
    </source>
</evidence>
<dbReference type="EMBL" id="JRES01000975">
    <property type="protein sequence ID" value="KNC26590.1"/>
    <property type="molecule type" value="Genomic_DNA"/>
</dbReference>
<feature type="transmembrane region" description="Helical" evidence="12">
    <location>
        <begin position="491"/>
        <end position="509"/>
    </location>
</feature>
<evidence type="ECO:0000256" key="2">
    <source>
        <dbReference type="ARBA" id="ARBA00004922"/>
    </source>
</evidence>
<evidence type="ECO:0000256" key="5">
    <source>
        <dbReference type="ARBA" id="ARBA00022679"/>
    </source>
</evidence>
<feature type="transmembrane region" description="Helical" evidence="12">
    <location>
        <begin position="107"/>
        <end position="123"/>
    </location>
</feature>
<dbReference type="AlphaFoldDB" id="A0A0L0C2N9"/>
<evidence type="ECO:0000256" key="12">
    <source>
        <dbReference type="SAM" id="Phobius"/>
    </source>
</evidence>
<keyword evidence="14" id="KW-1185">Reference proteome</keyword>
<comment type="catalytic activity">
    <reaction evidence="10">
        <text>an alpha-D-Man-(1-&gt;2)-alpha-D-Man-(1-&gt;2)-alpha-D-Man-(1-&gt;3)-[alpha-D-Man-(1-&gt;6)]-beta-D-Man-(1-&gt;4)-beta-D-GlcNAc-(1-&gt;4)-alpha-D-GlcNAc-diphospho-di-trans,poly-cis-dolichol + a di-trans,poly-cis-dolichyl beta-D-mannosyl phosphate = an alpha-D-Man-(1-&gt;2)-alpha-D-Man-(1-&gt;2)-alpha-D-Man-(1-&gt;3)-[alpha-D-Man-(1-&gt;3)-alpha-D-Man-(1-&gt;6)]-beta-D-Man-(1-&gt;4)-beta-D-GlcNAc-(1-&gt;4)-alpha-D-GlcNAc-diphospho-di-trans,poly-cis-dolichol + a di-trans,poly-cis-dolichyl phosphate + H(+)</text>
        <dbReference type="Rhea" id="RHEA:29527"/>
        <dbReference type="Rhea" id="RHEA-COMP:19498"/>
        <dbReference type="Rhea" id="RHEA-COMP:19501"/>
        <dbReference type="Rhea" id="RHEA-COMP:19516"/>
        <dbReference type="Rhea" id="RHEA-COMP:19517"/>
        <dbReference type="ChEBI" id="CHEBI:15378"/>
        <dbReference type="ChEBI" id="CHEBI:57683"/>
        <dbReference type="ChEBI" id="CHEBI:58211"/>
        <dbReference type="ChEBI" id="CHEBI:132515"/>
        <dbReference type="ChEBI" id="CHEBI:132516"/>
        <dbReference type="EC" id="2.4.1.258"/>
    </reaction>
    <physiologicalReaction direction="left-to-right" evidence="10">
        <dbReference type="Rhea" id="RHEA:29528"/>
    </physiologicalReaction>
</comment>
<evidence type="ECO:0000256" key="8">
    <source>
        <dbReference type="ARBA" id="ARBA00022989"/>
    </source>
</evidence>
<keyword evidence="7" id="KW-0256">Endoplasmic reticulum</keyword>
<feature type="transmembrane region" description="Helical" evidence="12">
    <location>
        <begin position="297"/>
        <end position="321"/>
    </location>
</feature>
<dbReference type="PANTHER" id="PTHR12646">
    <property type="entry name" value="NOT56 - RELATED"/>
    <property type="match status" value="1"/>
</dbReference>
<organism evidence="13 14">
    <name type="scientific">Lucilia cuprina</name>
    <name type="common">Green bottle fly</name>
    <name type="synonym">Australian sheep blowfly</name>
    <dbReference type="NCBI Taxonomy" id="7375"/>
    <lineage>
        <taxon>Eukaryota</taxon>
        <taxon>Metazoa</taxon>
        <taxon>Ecdysozoa</taxon>
        <taxon>Arthropoda</taxon>
        <taxon>Hexapoda</taxon>
        <taxon>Insecta</taxon>
        <taxon>Pterygota</taxon>
        <taxon>Neoptera</taxon>
        <taxon>Endopterygota</taxon>
        <taxon>Diptera</taxon>
        <taxon>Brachycera</taxon>
        <taxon>Muscomorpha</taxon>
        <taxon>Oestroidea</taxon>
        <taxon>Calliphoridae</taxon>
        <taxon>Luciliinae</taxon>
        <taxon>Lucilia</taxon>
    </lineage>
</organism>
<dbReference type="Proteomes" id="UP000037069">
    <property type="component" value="Unassembled WGS sequence"/>
</dbReference>
<dbReference type="STRING" id="7375.A0A0L0C2N9"/>
<keyword evidence="4" id="KW-0328">Glycosyltransferase</keyword>
<comment type="subcellular location">
    <subcellularLocation>
        <location evidence="1">Endoplasmic reticulum membrane</location>
        <topology evidence="1">Multi-pass membrane protein</topology>
    </subcellularLocation>
</comment>
<dbReference type="GO" id="GO:0052925">
    <property type="term" value="F:dol-P-Man:Man(5)GlcNAc(2)-PP-Dol alpha-1,3-mannosyltransferase activity"/>
    <property type="evidence" value="ECO:0007669"/>
    <property type="project" value="UniProtKB-EC"/>
</dbReference>
<evidence type="ECO:0000256" key="3">
    <source>
        <dbReference type="ARBA" id="ARBA00011964"/>
    </source>
</evidence>
<dbReference type="InterPro" id="IPR007873">
    <property type="entry name" value="Glycosyltransferase_ALG3"/>
</dbReference>
<reference evidence="13 14" key="1">
    <citation type="journal article" date="2015" name="Nat. Commun.">
        <title>Lucilia cuprina genome unlocks parasitic fly biology to underpin future interventions.</title>
        <authorList>
            <person name="Anstead C.A."/>
            <person name="Korhonen P.K."/>
            <person name="Young N.D."/>
            <person name="Hall R.S."/>
            <person name="Jex A.R."/>
            <person name="Murali S.C."/>
            <person name="Hughes D.S."/>
            <person name="Lee S.F."/>
            <person name="Perry T."/>
            <person name="Stroehlein A.J."/>
            <person name="Ansell B.R."/>
            <person name="Breugelmans B."/>
            <person name="Hofmann A."/>
            <person name="Qu J."/>
            <person name="Dugan S."/>
            <person name="Lee S.L."/>
            <person name="Chao H."/>
            <person name="Dinh H."/>
            <person name="Han Y."/>
            <person name="Doddapaneni H.V."/>
            <person name="Worley K.C."/>
            <person name="Muzny D.M."/>
            <person name="Ioannidis P."/>
            <person name="Waterhouse R.M."/>
            <person name="Zdobnov E.M."/>
            <person name="James P.J."/>
            <person name="Bagnall N.H."/>
            <person name="Kotze A.C."/>
            <person name="Gibbs R.A."/>
            <person name="Richards S."/>
            <person name="Batterham P."/>
            <person name="Gasser R.B."/>
        </authorList>
    </citation>
    <scope>NUCLEOTIDE SEQUENCE [LARGE SCALE GENOMIC DNA]</scope>
    <source>
        <strain evidence="13 14">LS</strain>
        <tissue evidence="13">Full body</tissue>
    </source>
</reference>
<name>A0A0L0C2N9_LUCCU</name>
<evidence type="ECO:0000256" key="11">
    <source>
        <dbReference type="SAM" id="MobiDB-lite"/>
    </source>
</evidence>
<evidence type="ECO:0000256" key="1">
    <source>
        <dbReference type="ARBA" id="ARBA00004477"/>
    </source>
</evidence>
<evidence type="ECO:0000256" key="4">
    <source>
        <dbReference type="ARBA" id="ARBA00022676"/>
    </source>
</evidence>
<keyword evidence="5" id="KW-0808">Transferase</keyword>
<keyword evidence="8 12" id="KW-1133">Transmembrane helix</keyword>
<keyword evidence="9 12" id="KW-0472">Membrane</keyword>
<feature type="transmembrane region" description="Helical" evidence="12">
    <location>
        <begin position="205"/>
        <end position="232"/>
    </location>
</feature>
<feature type="transmembrane region" description="Helical" evidence="12">
    <location>
        <begin position="40"/>
        <end position="61"/>
    </location>
</feature>
<evidence type="ECO:0000256" key="6">
    <source>
        <dbReference type="ARBA" id="ARBA00022692"/>
    </source>
</evidence>
<evidence type="ECO:0000313" key="14">
    <source>
        <dbReference type="Proteomes" id="UP000037069"/>
    </source>
</evidence>
<keyword evidence="6 12" id="KW-0812">Transmembrane</keyword>
<dbReference type="Pfam" id="PF05208">
    <property type="entry name" value="ALG3"/>
    <property type="match status" value="1"/>
</dbReference>
<proteinExistence type="predicted"/>
<feature type="compositionally biased region" description="Basic and acidic residues" evidence="11">
    <location>
        <begin position="357"/>
        <end position="369"/>
    </location>
</feature>
<feature type="transmembrane region" description="Helical" evidence="12">
    <location>
        <begin position="181"/>
        <end position="199"/>
    </location>
</feature>
<protein>
    <recommendedName>
        <fullName evidence="3">dolichyl-P-Man:Man5GlcNAc2-PP-dolichol alpha-1,3-mannosyltransferase</fullName>
        <ecNumber evidence="3">2.4.1.258</ecNumber>
    </recommendedName>
</protein>
<dbReference type="EC" id="2.4.1.258" evidence="3"/>
<evidence type="ECO:0000256" key="7">
    <source>
        <dbReference type="ARBA" id="ARBA00022824"/>
    </source>
</evidence>
<accession>A0A0L0C2N9</accession>
<dbReference type="OrthoDB" id="20028at2759"/>
<dbReference type="OMA" id="PERYGIH"/>
<sequence>MAPPSSSKPPAALARAVASKRFNGEHFLQRFYRKYVNFEFVKYLIFDPAALPIVSVFILLAELVLNVLVINRVPYTEIDWKAYMQECEGFLNGTTNYAQLKGDTGPLVYPAAFVYIYSALYYLTSHGQNIRLAQYVFGLIYLLQMWLVLRLYAKSRKVPPYVLVISAFTSYRIHSIYVLRLFNDPVAILFLYAAINLFMDRRWTLGSICFSLGVGCKMNILLFAPALLLFYLINLGLVKTIVQLAVCGMLQLLLGLPFLLTYPWQYIKGSFDLGRVFEHKWTVNYRFLPREYFENKYFHLSLLALHLLLLLVFAKPTILFFKNYTRLRQLQCQFQPQLDQQNKKLKENKNKKAKKSTKIETKPADKQEEQLTAEQEAFLHSFEKGLQKSTGLKGPIKQQQPEKSAQFHSDPDKVSVHFDQCTQLALLPFFLCNFIGVLCARSLHYQFYVWYFHSLPYLTWSTNYSLGLRYLILGLIEFCWNTYPSTHFSSFVLHLTHLILLFGVGRNMFKTLSQSNAIRKQQDLNDVQKQTVNGTTTRGQSKTKKN</sequence>
<feature type="region of interest" description="Disordered" evidence="11">
    <location>
        <begin position="343"/>
        <end position="369"/>
    </location>
</feature>
<feature type="transmembrane region" description="Helical" evidence="12">
    <location>
        <begin position="424"/>
        <end position="443"/>
    </location>
</feature>
<evidence type="ECO:0000256" key="10">
    <source>
        <dbReference type="ARBA" id="ARBA00049506"/>
    </source>
</evidence>
<evidence type="ECO:0000256" key="9">
    <source>
        <dbReference type="ARBA" id="ARBA00023136"/>
    </source>
</evidence>
<comment type="caution">
    <text evidence="13">The sequence shown here is derived from an EMBL/GenBank/DDBJ whole genome shotgun (WGS) entry which is preliminary data.</text>
</comment>
<dbReference type="PANTHER" id="PTHR12646:SF0">
    <property type="entry name" value="DOL-P-MAN:MAN(5)GLCNAC(2)-PP-DOL ALPHA-1,3-MANNOSYLTRANSFERASE"/>
    <property type="match status" value="1"/>
</dbReference>
<feature type="transmembrane region" description="Helical" evidence="12">
    <location>
        <begin position="244"/>
        <end position="264"/>
    </location>
</feature>
<gene>
    <name evidence="13" type="ORF">FF38_09975</name>
</gene>
<comment type="pathway">
    <text evidence="2">Protein modification; protein glycosylation.</text>
</comment>
<feature type="transmembrane region" description="Helical" evidence="12">
    <location>
        <begin position="135"/>
        <end position="152"/>
    </location>
</feature>
<dbReference type="GO" id="GO:0005789">
    <property type="term" value="C:endoplasmic reticulum membrane"/>
    <property type="evidence" value="ECO:0007669"/>
    <property type="project" value="UniProtKB-SubCell"/>
</dbReference>